<dbReference type="Gene3D" id="2.40.440.10">
    <property type="entry name" value="L,D-transpeptidase catalytic domain-like"/>
    <property type="match status" value="1"/>
</dbReference>
<feature type="domain" description="L,D-TPase catalytic" evidence="8">
    <location>
        <begin position="146"/>
        <end position="290"/>
    </location>
</feature>
<name>A0ABR7VBU6_9FLAO</name>
<dbReference type="InterPro" id="IPR005490">
    <property type="entry name" value="LD_TPept_cat_dom"/>
</dbReference>
<dbReference type="SUPFAM" id="SSF141523">
    <property type="entry name" value="L,D-transpeptidase catalytic domain-like"/>
    <property type="match status" value="1"/>
</dbReference>
<comment type="similarity">
    <text evidence="2">Belongs to the YkuD family.</text>
</comment>
<reference evidence="9 10" key="1">
    <citation type="submission" date="2020-05" db="EMBL/GenBank/DDBJ databases">
        <title>The draft genome sequence of Maribacter arenosus CAU 1321.</title>
        <authorList>
            <person name="Mu L."/>
        </authorList>
    </citation>
    <scope>NUCLEOTIDE SEQUENCE [LARGE SCALE GENOMIC DNA]</scope>
    <source>
        <strain evidence="9 10">CAU 1321</strain>
    </source>
</reference>
<evidence type="ECO:0000256" key="2">
    <source>
        <dbReference type="ARBA" id="ARBA00005992"/>
    </source>
</evidence>
<dbReference type="EMBL" id="JABTCG010000003">
    <property type="protein sequence ID" value="MBD0851092.1"/>
    <property type="molecule type" value="Genomic_DNA"/>
</dbReference>
<evidence type="ECO:0000313" key="10">
    <source>
        <dbReference type="Proteomes" id="UP000598350"/>
    </source>
</evidence>
<organism evidence="9 10">
    <name type="scientific">Maribacter arenosus</name>
    <dbReference type="NCBI Taxonomy" id="1854708"/>
    <lineage>
        <taxon>Bacteria</taxon>
        <taxon>Pseudomonadati</taxon>
        <taxon>Bacteroidota</taxon>
        <taxon>Flavobacteriia</taxon>
        <taxon>Flavobacteriales</taxon>
        <taxon>Flavobacteriaceae</taxon>
        <taxon>Maribacter</taxon>
    </lineage>
</organism>
<protein>
    <submittedName>
        <fullName evidence="9">L,D-transpeptidase</fullName>
    </submittedName>
</protein>
<comment type="pathway">
    <text evidence="1 7">Cell wall biogenesis; peptidoglycan biosynthesis.</text>
</comment>
<evidence type="ECO:0000256" key="5">
    <source>
        <dbReference type="ARBA" id="ARBA00022984"/>
    </source>
</evidence>
<evidence type="ECO:0000256" key="3">
    <source>
        <dbReference type="ARBA" id="ARBA00022679"/>
    </source>
</evidence>
<evidence type="ECO:0000259" key="8">
    <source>
        <dbReference type="PROSITE" id="PS52029"/>
    </source>
</evidence>
<keyword evidence="10" id="KW-1185">Reference proteome</keyword>
<keyword evidence="5 7" id="KW-0573">Peptidoglycan synthesis</keyword>
<evidence type="ECO:0000313" key="9">
    <source>
        <dbReference type="EMBL" id="MBD0851092.1"/>
    </source>
</evidence>
<dbReference type="RefSeq" id="WP_188314211.1">
    <property type="nucleotide sequence ID" value="NZ_JABTCG010000003.1"/>
</dbReference>
<dbReference type="Proteomes" id="UP000598350">
    <property type="component" value="Unassembled WGS sequence"/>
</dbReference>
<dbReference type="Pfam" id="PF03734">
    <property type="entry name" value="YkuD"/>
    <property type="match status" value="1"/>
</dbReference>
<feature type="active site" description="Proton donor/acceptor" evidence="7">
    <location>
        <position position="250"/>
    </location>
</feature>
<dbReference type="CDD" id="cd16913">
    <property type="entry name" value="YkuD_like"/>
    <property type="match status" value="1"/>
</dbReference>
<comment type="caution">
    <text evidence="9">The sequence shown here is derived from an EMBL/GenBank/DDBJ whole genome shotgun (WGS) entry which is preliminary data.</text>
</comment>
<gene>
    <name evidence="9" type="ORF">HPE63_10465</name>
</gene>
<evidence type="ECO:0000256" key="6">
    <source>
        <dbReference type="ARBA" id="ARBA00023316"/>
    </source>
</evidence>
<keyword evidence="3" id="KW-0808">Transferase</keyword>
<dbReference type="PROSITE" id="PS52029">
    <property type="entry name" value="LD_TPASE"/>
    <property type="match status" value="1"/>
</dbReference>
<evidence type="ECO:0000256" key="4">
    <source>
        <dbReference type="ARBA" id="ARBA00022960"/>
    </source>
</evidence>
<accession>A0ABR7VBU6</accession>
<evidence type="ECO:0000256" key="1">
    <source>
        <dbReference type="ARBA" id="ARBA00004752"/>
    </source>
</evidence>
<evidence type="ECO:0000256" key="7">
    <source>
        <dbReference type="PROSITE-ProRule" id="PRU01373"/>
    </source>
</evidence>
<keyword evidence="4 7" id="KW-0133">Cell shape</keyword>
<feature type="active site" description="Nucleophile" evidence="7">
    <location>
        <position position="266"/>
    </location>
</feature>
<proteinExistence type="inferred from homology"/>
<keyword evidence="6 7" id="KW-0961">Cell wall biogenesis/degradation</keyword>
<dbReference type="InterPro" id="IPR050979">
    <property type="entry name" value="LD-transpeptidase"/>
</dbReference>
<sequence>MSKRLLHTLMLLLLLLITIALAKLVESQWQPKIEEVTHTEVFLEKPKLIGPIVITDTIRIGKYFDFMDSLISTYDSMTNYTLSEHVLVNANPWIIDTLVRTDYYSMMARDSFTLDQREMIVLRPSDTLLVPDSLNAQSIMESFKKTWIDINLPEYRLRIYKDSSLLHSFPIRIGQNNRKYLKMSDRITDLKTKTGQGQIVGFKKNPAFYNPVTGRRFHYTKRDDGNTTLMPQIPWIETEINGVKNGQLIHPTTNPITLEKAISHGCIGVKEAHAWIIYYRCPLGTPIHIRYDLKIHESDGSLTELKDVYQLGT</sequence>
<dbReference type="InterPro" id="IPR038063">
    <property type="entry name" value="Transpep_catalytic_dom"/>
</dbReference>
<dbReference type="PANTHER" id="PTHR30582">
    <property type="entry name" value="L,D-TRANSPEPTIDASE"/>
    <property type="match status" value="1"/>
</dbReference>